<dbReference type="NCBIfam" id="NF040713">
    <property type="entry name" value="ZapE"/>
    <property type="match status" value="1"/>
</dbReference>
<dbReference type="RefSeq" id="WP_377325400.1">
    <property type="nucleotide sequence ID" value="NZ_JBHSNG010000004.1"/>
</dbReference>
<sequence length="374" mass="41365">MSETPPLAPSARYLEGVAAHRWEADPTQLALLPEFDRMHAALCVQPDPGNGNGLFGRLKSLLGNETPEAVPGLYLWGTVGRGKTFLMDLFAASLPHGVVLRRHFHRFMGEVHESLRALGERQSPLVDVAAGLASRCRVLCLDEFLVNDIGDAMILANLLDALFARGVTLVTTSNTAPANLYKDGLQRARFLPAIALIERRCHVIEMASSHDWRLRALTQAPVYLTPPGAEAHRVLERIFASQAGGTVQRNGVLHINGRDIPYRKRADDILWFDFAALCEGPRAVADYIALAKAGPAIIIANVPQFSIYSEDAAKRFVQLVDEFYDRHVKLVLSAAAPITELYDGERLRAEFGRTESRLIEMQSEEYLALPHRAE</sequence>
<name>A0ABW0SW60_9GAMM</name>
<dbReference type="Proteomes" id="UP001596111">
    <property type="component" value="Unassembled WGS sequence"/>
</dbReference>
<dbReference type="Pfam" id="PF03969">
    <property type="entry name" value="AFG1_ATPase"/>
    <property type="match status" value="1"/>
</dbReference>
<evidence type="ECO:0000313" key="3">
    <source>
        <dbReference type="EMBL" id="MFC5580694.1"/>
    </source>
</evidence>
<protein>
    <submittedName>
        <fullName evidence="3">Cell division protein ZapE</fullName>
    </submittedName>
</protein>
<evidence type="ECO:0000256" key="2">
    <source>
        <dbReference type="ARBA" id="ARBA00022840"/>
    </source>
</evidence>
<evidence type="ECO:0000313" key="4">
    <source>
        <dbReference type="Proteomes" id="UP001596111"/>
    </source>
</evidence>
<accession>A0ABW0SW60</accession>
<evidence type="ECO:0000256" key="1">
    <source>
        <dbReference type="ARBA" id="ARBA00022741"/>
    </source>
</evidence>
<proteinExistence type="predicted"/>
<dbReference type="EMBL" id="JBHSNG010000004">
    <property type="protein sequence ID" value="MFC5580694.1"/>
    <property type="molecule type" value="Genomic_DNA"/>
</dbReference>
<dbReference type="GO" id="GO:0051301">
    <property type="term" value="P:cell division"/>
    <property type="evidence" value="ECO:0007669"/>
    <property type="project" value="UniProtKB-KW"/>
</dbReference>
<keyword evidence="4" id="KW-1185">Reference proteome</keyword>
<dbReference type="PANTHER" id="PTHR12169">
    <property type="entry name" value="ATPASE N2B"/>
    <property type="match status" value="1"/>
</dbReference>
<keyword evidence="1" id="KW-0547">Nucleotide-binding</keyword>
<dbReference type="Gene3D" id="3.40.50.300">
    <property type="entry name" value="P-loop containing nucleotide triphosphate hydrolases"/>
    <property type="match status" value="1"/>
</dbReference>
<dbReference type="InterPro" id="IPR027417">
    <property type="entry name" value="P-loop_NTPase"/>
</dbReference>
<dbReference type="PANTHER" id="PTHR12169:SF6">
    <property type="entry name" value="AFG1-LIKE ATPASE"/>
    <property type="match status" value="1"/>
</dbReference>
<keyword evidence="3" id="KW-0132">Cell division</keyword>
<reference evidence="4" key="1">
    <citation type="journal article" date="2019" name="Int. J. Syst. Evol. Microbiol.">
        <title>The Global Catalogue of Microorganisms (GCM) 10K type strain sequencing project: providing services to taxonomists for standard genome sequencing and annotation.</title>
        <authorList>
            <consortium name="The Broad Institute Genomics Platform"/>
            <consortium name="The Broad Institute Genome Sequencing Center for Infectious Disease"/>
            <person name="Wu L."/>
            <person name="Ma J."/>
        </authorList>
    </citation>
    <scope>NUCLEOTIDE SEQUENCE [LARGE SCALE GENOMIC DNA]</scope>
    <source>
        <strain evidence="4">CGMCC 1.13587</strain>
    </source>
</reference>
<comment type="caution">
    <text evidence="3">The sequence shown here is derived from an EMBL/GenBank/DDBJ whole genome shotgun (WGS) entry which is preliminary data.</text>
</comment>
<dbReference type="SUPFAM" id="SSF52540">
    <property type="entry name" value="P-loop containing nucleoside triphosphate hydrolases"/>
    <property type="match status" value="1"/>
</dbReference>
<gene>
    <name evidence="3" type="primary">zapE</name>
    <name evidence="3" type="ORF">ACFPPB_06165</name>
</gene>
<dbReference type="InterPro" id="IPR005654">
    <property type="entry name" value="ATPase_AFG1-like"/>
</dbReference>
<keyword evidence="2" id="KW-0067">ATP-binding</keyword>
<keyword evidence="3" id="KW-0131">Cell cycle</keyword>
<organism evidence="3 4">
    <name type="scientific">Rhodanobacter terrae</name>
    <dbReference type="NCBI Taxonomy" id="418647"/>
    <lineage>
        <taxon>Bacteria</taxon>
        <taxon>Pseudomonadati</taxon>
        <taxon>Pseudomonadota</taxon>
        <taxon>Gammaproteobacteria</taxon>
        <taxon>Lysobacterales</taxon>
        <taxon>Rhodanobacteraceae</taxon>
        <taxon>Rhodanobacter</taxon>
    </lineage>
</organism>